<feature type="region of interest" description="Disordered" evidence="8">
    <location>
        <begin position="59"/>
        <end position="221"/>
    </location>
</feature>
<feature type="compositionally biased region" description="Low complexity" evidence="8">
    <location>
        <begin position="325"/>
        <end position="338"/>
    </location>
</feature>
<dbReference type="GO" id="GO:0008270">
    <property type="term" value="F:zinc ion binding"/>
    <property type="evidence" value="ECO:0007669"/>
    <property type="project" value="UniProtKB-KW"/>
</dbReference>
<gene>
    <name evidence="12" type="ORF">PHYPSEUDO_001863</name>
</gene>
<sequence>MFSAVCGPHDVRVAHTRGQQQQAYAKERARERLMADVEMEDKTALDDATERKKALLVYKSNLQSASDDDDDASDEEDDPVRVQSDARVPPPPARDEDHDMEAPRGPVKRTAAAGVGEDEVDGDEEEEGGVQVEKDDDESLNAPSDDDLDSTATPRRSETDEDDGDPPKSAASSKAPSPSLDERSNKKNTPAHSETDSASEAAANRAPSPSPSNASTQQMDDSATLTLKSGTSNVGAIIAARRRTVARKECEVCHEPRNGRRALLCVQCKCMYHTSCFRQQFPKLAQGANRQWSCPDCEPAGKSAAVEKPPASTPRKQQRSDSAAKGRGSRGSKSSATGRGKGDIDDKSGVVGGLTGTAAETEAQRLTDLALRGGKNINATILEQTGEMLHVTQTLTKEINSVMGPNWFENPSGPAHGNDIKSEQQQQQQQQQVASPPPPPFLLVPVSSSTHASSAASSQIVATNDASASNGNGTSWNNPAAVSEKDVLLRRVHNGLDSLKQLLEQLQVAGIQFEVDFIKEVKAIPNQDRKPTSTGGARKPATGTAGRSASGSKGKSGASRLYSSKQIQKLEEWYQRSSRPESSEIHSMYRIINCPDYADPELQPEGISVKQIRIWFDNRRAKERLDYMRLKMKDISTTDMDADSVKKMKAAYIDEAKEVLEARVSRMRENGQGSGHVVDEADMALIANTADQPMHGRAPKSSPSGAGRVGSGSVGPGKDGVDRPPTSAGSSAQKKRIRIDYVASVRKTIKDARDAGKSEEETKALRTAAIERARERLHVPYKNARTGPSKPLGKEEVSHIKMKMLKLLEEDAPAEELTDIIELLLSLIIPRAVLIEADMQRQLELVLIAHKDNKELVRQTKKLQEEFQSIVENGDAPSVVAAMTGETSTGKKRKEKSRSLLLSVDTESLPGTPGSSPTSGPTPSPESRRPRVKFSLAQLVKLEKYFHKEDTPSKKKLDKIAARLNGIASLDPSSDAAQRSIDYKQIRCWFYKRRSANQPPQALSSADLHIDNAASSSSSSSDTESDDDTKSEKGSKPRTKSVANTPTPGGSGVKRKAPMGDDKNSSKRPKKEPSNVQLPTSGELPTENKEATAIKSDEDSAGSMQAGRIFNVKQLATIIEEYEKNPRPPAARLEELQTVLNQDDHTDELAGNALGVTKEQIKTWFSNRRAKERLDLIKMKIKESRAGLQGSSDSDTEGDERDETESKPAIAPPNVLHVGQANAVDGKAASGDKPTLVANPDEAEDMKVD</sequence>
<feature type="compositionally biased region" description="Basic and acidic residues" evidence="8">
    <location>
        <begin position="1086"/>
        <end position="1098"/>
    </location>
</feature>
<keyword evidence="2" id="KW-0479">Metal-binding</keyword>
<feature type="compositionally biased region" description="Low complexity" evidence="8">
    <location>
        <begin position="167"/>
        <end position="179"/>
    </location>
</feature>
<dbReference type="PROSITE" id="PS50016">
    <property type="entry name" value="ZF_PHD_2"/>
    <property type="match status" value="1"/>
</dbReference>
<feature type="region of interest" description="Disordered" evidence="8">
    <location>
        <begin position="1012"/>
        <end position="1106"/>
    </location>
</feature>
<comment type="caution">
    <text evidence="12">The sequence shown here is derived from an EMBL/GenBank/DDBJ whole genome shotgun (WGS) entry which is preliminary data.</text>
</comment>
<keyword evidence="3 6" id="KW-0863">Zinc-finger</keyword>
<evidence type="ECO:0000256" key="5">
    <source>
        <dbReference type="PROSITE-ProRule" id="PRU00108"/>
    </source>
</evidence>
<dbReference type="InterPro" id="IPR001356">
    <property type="entry name" value="HD"/>
</dbReference>
<feature type="DNA-binding region" description="Homeobox" evidence="5">
    <location>
        <begin position="555"/>
        <end position="627"/>
    </location>
</feature>
<keyword evidence="5 7" id="KW-0539">Nucleus</keyword>
<evidence type="ECO:0000256" key="3">
    <source>
        <dbReference type="ARBA" id="ARBA00022771"/>
    </source>
</evidence>
<evidence type="ECO:0000256" key="4">
    <source>
        <dbReference type="ARBA" id="ARBA00022833"/>
    </source>
</evidence>
<dbReference type="Pfam" id="PF00046">
    <property type="entry name" value="Homeodomain"/>
    <property type="match status" value="3"/>
</dbReference>
<name>A0A8T1WJD4_9STRA</name>
<accession>A0A8T1WJD4</accession>
<evidence type="ECO:0000259" key="10">
    <source>
        <dbReference type="PROSITE" id="PS50071"/>
    </source>
</evidence>
<dbReference type="CDD" id="cd00086">
    <property type="entry name" value="homeodomain"/>
    <property type="match status" value="3"/>
</dbReference>
<reference evidence="12" key="1">
    <citation type="submission" date="2021-02" db="EMBL/GenBank/DDBJ databases">
        <authorList>
            <person name="Palmer J.M."/>
        </authorList>
    </citation>
    <scope>NUCLEOTIDE SEQUENCE</scope>
    <source>
        <strain evidence="12">SCRP734</strain>
    </source>
</reference>
<feature type="domain" description="RING-type" evidence="11">
    <location>
        <begin position="250"/>
        <end position="298"/>
    </location>
</feature>
<evidence type="ECO:0000259" key="9">
    <source>
        <dbReference type="PROSITE" id="PS50016"/>
    </source>
</evidence>
<feature type="compositionally biased region" description="Acidic residues" evidence="8">
    <location>
        <begin position="66"/>
        <end position="78"/>
    </location>
</feature>
<dbReference type="GO" id="GO:0030154">
    <property type="term" value="P:cell differentiation"/>
    <property type="evidence" value="ECO:0007669"/>
    <property type="project" value="TreeGrafter"/>
</dbReference>
<feature type="domain" description="Homeobox" evidence="10">
    <location>
        <begin position="553"/>
        <end position="626"/>
    </location>
</feature>
<feature type="domain" description="Homeobox" evidence="10">
    <location>
        <begin position="925"/>
        <end position="1000"/>
    </location>
</feature>
<feature type="compositionally biased region" description="Low complexity" evidence="8">
    <location>
        <begin position="443"/>
        <end position="458"/>
    </location>
</feature>
<dbReference type="GO" id="GO:0000977">
    <property type="term" value="F:RNA polymerase II transcription regulatory region sequence-specific DNA binding"/>
    <property type="evidence" value="ECO:0007669"/>
    <property type="project" value="TreeGrafter"/>
</dbReference>
<feature type="compositionally biased region" description="Low complexity" evidence="8">
    <location>
        <begin position="910"/>
        <end position="921"/>
    </location>
</feature>
<dbReference type="InterPro" id="IPR019787">
    <property type="entry name" value="Znf_PHD-finger"/>
</dbReference>
<dbReference type="CDD" id="cd15489">
    <property type="entry name" value="PHD_SF"/>
    <property type="match status" value="1"/>
</dbReference>
<dbReference type="PANTHER" id="PTHR24332">
    <property type="entry name" value="HOMEOBOX PROTEIN CDX"/>
    <property type="match status" value="1"/>
</dbReference>
<feature type="region of interest" description="Disordered" evidence="8">
    <location>
        <begin position="526"/>
        <end position="561"/>
    </location>
</feature>
<keyword evidence="5 7" id="KW-0371">Homeobox</keyword>
<dbReference type="InterPro" id="IPR047152">
    <property type="entry name" value="Caudal_homeobox"/>
</dbReference>
<dbReference type="PROSITE" id="PS50089">
    <property type="entry name" value="ZF_RING_2"/>
    <property type="match status" value="1"/>
</dbReference>
<feature type="compositionally biased region" description="Low complexity" evidence="8">
    <location>
        <begin position="198"/>
        <end position="215"/>
    </location>
</feature>
<feature type="compositionally biased region" description="Acidic residues" evidence="8">
    <location>
        <begin position="1194"/>
        <end position="1203"/>
    </location>
</feature>
<dbReference type="AlphaFoldDB" id="A0A8T1WJD4"/>
<dbReference type="PROSITE" id="PS01359">
    <property type="entry name" value="ZF_PHD_1"/>
    <property type="match status" value="1"/>
</dbReference>
<feature type="compositionally biased region" description="Acidic residues" evidence="8">
    <location>
        <begin position="116"/>
        <end position="149"/>
    </location>
</feature>
<dbReference type="OrthoDB" id="125004at2759"/>
<dbReference type="Proteomes" id="UP000694044">
    <property type="component" value="Unassembled WGS sequence"/>
</dbReference>
<keyword evidence="13" id="KW-1185">Reference proteome</keyword>
<feature type="domain" description="PHD-type" evidence="9">
    <location>
        <begin position="247"/>
        <end position="300"/>
    </location>
</feature>
<comment type="subcellular location">
    <subcellularLocation>
        <location evidence="1 5 7">Nucleus</location>
    </subcellularLocation>
</comment>
<feature type="region of interest" description="Disordered" evidence="8">
    <location>
        <begin position="691"/>
        <end position="735"/>
    </location>
</feature>
<evidence type="ECO:0000256" key="2">
    <source>
        <dbReference type="ARBA" id="ARBA00022723"/>
    </source>
</evidence>
<dbReference type="PROSITE" id="PS50071">
    <property type="entry name" value="HOMEOBOX_2"/>
    <property type="match status" value="3"/>
</dbReference>
<feature type="compositionally biased region" description="Low complexity" evidence="8">
    <location>
        <begin position="541"/>
        <end position="560"/>
    </location>
</feature>
<dbReference type="PANTHER" id="PTHR24332:SF9">
    <property type="entry name" value="HOMEOTIC PROTEIN CAUDAL"/>
    <property type="match status" value="1"/>
</dbReference>
<feature type="domain" description="Homeobox" evidence="10">
    <location>
        <begin position="1101"/>
        <end position="1175"/>
    </location>
</feature>
<evidence type="ECO:0000313" key="13">
    <source>
        <dbReference type="Proteomes" id="UP000694044"/>
    </source>
</evidence>
<feature type="region of interest" description="Disordered" evidence="8">
    <location>
        <begin position="904"/>
        <end position="931"/>
    </location>
</feature>
<feature type="region of interest" description="Disordered" evidence="8">
    <location>
        <begin position="299"/>
        <end position="349"/>
    </location>
</feature>
<feature type="DNA-binding region" description="Homeobox" evidence="5">
    <location>
        <begin position="927"/>
        <end position="1001"/>
    </location>
</feature>
<dbReference type="GO" id="GO:0009948">
    <property type="term" value="P:anterior/posterior axis specification"/>
    <property type="evidence" value="ECO:0007669"/>
    <property type="project" value="TreeGrafter"/>
</dbReference>
<protein>
    <submittedName>
        <fullName evidence="12">Uncharacterized protein</fullName>
    </submittedName>
</protein>
<evidence type="ECO:0000259" key="11">
    <source>
        <dbReference type="PROSITE" id="PS50089"/>
    </source>
</evidence>
<feature type="region of interest" description="Disordered" evidence="8">
    <location>
        <begin position="1182"/>
        <end position="1249"/>
    </location>
</feature>
<dbReference type="GO" id="GO:0003700">
    <property type="term" value="F:DNA-binding transcription factor activity"/>
    <property type="evidence" value="ECO:0007669"/>
    <property type="project" value="TreeGrafter"/>
</dbReference>
<evidence type="ECO:0000313" key="12">
    <source>
        <dbReference type="EMBL" id="KAG7392140.1"/>
    </source>
</evidence>
<dbReference type="GO" id="GO:0005634">
    <property type="term" value="C:nucleus"/>
    <property type="evidence" value="ECO:0007669"/>
    <property type="project" value="UniProtKB-SubCell"/>
</dbReference>
<evidence type="ECO:0000256" key="8">
    <source>
        <dbReference type="SAM" id="MobiDB-lite"/>
    </source>
</evidence>
<dbReference type="InterPro" id="IPR001841">
    <property type="entry name" value="Znf_RING"/>
</dbReference>
<organism evidence="12 13">
    <name type="scientific">Phytophthora pseudosyringae</name>
    <dbReference type="NCBI Taxonomy" id="221518"/>
    <lineage>
        <taxon>Eukaryota</taxon>
        <taxon>Sar</taxon>
        <taxon>Stramenopiles</taxon>
        <taxon>Oomycota</taxon>
        <taxon>Peronosporomycetes</taxon>
        <taxon>Peronosporales</taxon>
        <taxon>Peronosporaceae</taxon>
        <taxon>Phytophthora</taxon>
    </lineage>
</organism>
<dbReference type="GO" id="GO:0006357">
    <property type="term" value="P:regulation of transcription by RNA polymerase II"/>
    <property type="evidence" value="ECO:0007669"/>
    <property type="project" value="TreeGrafter"/>
</dbReference>
<proteinExistence type="predicted"/>
<keyword evidence="5 7" id="KW-0238">DNA-binding</keyword>
<keyword evidence="4" id="KW-0862">Zinc</keyword>
<feature type="compositionally biased region" description="Polar residues" evidence="8">
    <location>
        <begin position="459"/>
        <end position="478"/>
    </location>
</feature>
<feature type="compositionally biased region" description="Gly residues" evidence="8">
    <location>
        <begin position="707"/>
        <end position="718"/>
    </location>
</feature>
<dbReference type="InterPro" id="IPR019786">
    <property type="entry name" value="Zinc_finger_PHD-type_CS"/>
</dbReference>
<feature type="compositionally biased region" description="Basic and acidic residues" evidence="8">
    <location>
        <begin position="93"/>
        <end position="102"/>
    </location>
</feature>
<evidence type="ECO:0000256" key="7">
    <source>
        <dbReference type="RuleBase" id="RU000682"/>
    </source>
</evidence>
<dbReference type="FunFam" id="1.10.10.60:FF:000460">
    <property type="entry name" value="Homebox and aldo/keto reductase"/>
    <property type="match status" value="1"/>
</dbReference>
<feature type="DNA-binding region" description="Homeobox" evidence="5">
    <location>
        <begin position="1103"/>
        <end position="1176"/>
    </location>
</feature>
<dbReference type="SMART" id="SM00389">
    <property type="entry name" value="HOX"/>
    <property type="match status" value="3"/>
</dbReference>
<dbReference type="EMBL" id="JAGDFM010000013">
    <property type="protein sequence ID" value="KAG7392140.1"/>
    <property type="molecule type" value="Genomic_DNA"/>
</dbReference>
<evidence type="ECO:0000256" key="6">
    <source>
        <dbReference type="PROSITE-ProRule" id="PRU00175"/>
    </source>
</evidence>
<feature type="region of interest" description="Disordered" evidence="8">
    <location>
        <begin position="403"/>
        <end position="478"/>
    </location>
</feature>
<evidence type="ECO:0000256" key="1">
    <source>
        <dbReference type="ARBA" id="ARBA00004123"/>
    </source>
</evidence>